<keyword evidence="2" id="KW-1003">Cell membrane</keyword>
<dbReference type="Gene3D" id="3.40.720.10">
    <property type="entry name" value="Alkaline Phosphatase, subunit A"/>
    <property type="match status" value="1"/>
</dbReference>
<dbReference type="PANTHER" id="PTHR30443:SF0">
    <property type="entry name" value="PHOSPHOETHANOLAMINE TRANSFERASE EPTA"/>
    <property type="match status" value="1"/>
</dbReference>
<dbReference type="Pfam" id="PF08019">
    <property type="entry name" value="EptA_B_N"/>
    <property type="match status" value="1"/>
</dbReference>
<feature type="transmembrane region" description="Helical" evidence="8">
    <location>
        <begin position="54"/>
        <end position="77"/>
    </location>
</feature>
<name>A0A316IGA6_9GAMM</name>
<feature type="transmembrane region" description="Helical" evidence="8">
    <location>
        <begin position="21"/>
        <end position="42"/>
    </location>
</feature>
<evidence type="ECO:0000313" key="11">
    <source>
        <dbReference type="EMBL" id="PWK92059.1"/>
    </source>
</evidence>
<dbReference type="PANTHER" id="PTHR30443">
    <property type="entry name" value="INNER MEMBRANE PROTEIN"/>
    <property type="match status" value="1"/>
</dbReference>
<keyword evidence="5 8" id="KW-0812">Transmembrane</keyword>
<accession>A0A316IGA6</accession>
<feature type="transmembrane region" description="Helical" evidence="8">
    <location>
        <begin position="84"/>
        <end position="105"/>
    </location>
</feature>
<dbReference type="SUPFAM" id="SSF53649">
    <property type="entry name" value="Alkaline phosphatase-like"/>
    <property type="match status" value="1"/>
</dbReference>
<keyword evidence="12" id="KW-1185">Reference proteome</keyword>
<dbReference type="InterPro" id="IPR000917">
    <property type="entry name" value="Sulfatase_N"/>
</dbReference>
<proteinExistence type="predicted"/>
<evidence type="ECO:0000256" key="7">
    <source>
        <dbReference type="ARBA" id="ARBA00023136"/>
    </source>
</evidence>
<dbReference type="CDD" id="cd16017">
    <property type="entry name" value="LptA"/>
    <property type="match status" value="1"/>
</dbReference>
<dbReference type="GO" id="GO:0016776">
    <property type="term" value="F:phosphotransferase activity, phosphate group as acceptor"/>
    <property type="evidence" value="ECO:0007669"/>
    <property type="project" value="TreeGrafter"/>
</dbReference>
<dbReference type="InterPro" id="IPR012549">
    <property type="entry name" value="EptA-like_N"/>
</dbReference>
<evidence type="ECO:0000256" key="6">
    <source>
        <dbReference type="ARBA" id="ARBA00022989"/>
    </source>
</evidence>
<dbReference type="NCBIfam" id="NF028537">
    <property type="entry name" value="P_eth_NH2_trans"/>
    <property type="match status" value="1"/>
</dbReference>
<dbReference type="InterPro" id="IPR058130">
    <property type="entry name" value="PEA_transf_C"/>
</dbReference>
<dbReference type="InterPro" id="IPR040423">
    <property type="entry name" value="PEA_transferase"/>
</dbReference>
<sequence length="545" mass="59313">MSAILLRRPFAAFRLRLSSPVAALLLSAYFLLALNHSLWRALWPLFHGGGAGGAGFFVSLCLFLVCYLNLLFTLLLWPRVGKPLVCALLLVSAAAAYFMDSYGVALDRDMIENVFQTNPSEARALVTPALLWHLALYGALPALLFARLRIAWAPRRQWLRALAGALATLALAAGLFGLSSKQYIYFARNHRDVYDLFNPYNYLSAGVRYARHALAGQGQPLQPLGSDARLAAPPDPAHPRLVVLVVGETARAQDQGLQGYARDTTPELAAAGVDYFTDAHSCGTATAVSVPCMFSHLGRAHYNEDVARRTENLLDILQRAGVAVQWRDNDNGCKGVCKRVPTEDLSDAAIPGLCAGGDCLDDVLVRDLPAKLAALRAPALLVLHLKGSHGPAYYRRYTPAFRRFAPTCDTAEVQTCDHAAIVNTYDDTLLYTDHILGRVIADLRALPAETALVYLSDHGESLGENGIYLHGMDYRVAPPEQTHIPLLVWFSPAWKAAQPAQAACVASRTHRPAGQDNLFHTVLGLFGVRTSVYRPELDLAHGCAG</sequence>
<feature type="domain" description="Sulfatase N-terminal" evidence="9">
    <location>
        <begin position="241"/>
        <end position="528"/>
    </location>
</feature>
<comment type="caution">
    <text evidence="11">The sequence shown here is derived from an EMBL/GenBank/DDBJ whole genome shotgun (WGS) entry which is preliminary data.</text>
</comment>
<evidence type="ECO:0000256" key="2">
    <source>
        <dbReference type="ARBA" id="ARBA00022475"/>
    </source>
</evidence>
<feature type="transmembrane region" description="Helical" evidence="8">
    <location>
        <begin position="125"/>
        <end position="146"/>
    </location>
</feature>
<evidence type="ECO:0000313" key="12">
    <source>
        <dbReference type="Proteomes" id="UP000245812"/>
    </source>
</evidence>
<keyword evidence="4 11" id="KW-0808">Transferase</keyword>
<evidence type="ECO:0000256" key="1">
    <source>
        <dbReference type="ARBA" id="ARBA00004429"/>
    </source>
</evidence>
<dbReference type="RefSeq" id="WP_109722637.1">
    <property type="nucleotide sequence ID" value="NZ_MSZV01000133.1"/>
</dbReference>
<evidence type="ECO:0000256" key="8">
    <source>
        <dbReference type="SAM" id="Phobius"/>
    </source>
</evidence>
<dbReference type="OrthoDB" id="9786870at2"/>
<dbReference type="GO" id="GO:0005886">
    <property type="term" value="C:plasma membrane"/>
    <property type="evidence" value="ECO:0007669"/>
    <property type="project" value="UniProtKB-SubCell"/>
</dbReference>
<evidence type="ECO:0000259" key="9">
    <source>
        <dbReference type="Pfam" id="PF00884"/>
    </source>
</evidence>
<reference evidence="11 12" key="1">
    <citation type="submission" date="2018-05" db="EMBL/GenBank/DDBJ databases">
        <title>Genomic Encyclopedia of Type Strains, Phase IV (KMG-IV): sequencing the most valuable type-strain genomes for metagenomic binning, comparative biology and taxonomic classification.</title>
        <authorList>
            <person name="Goeker M."/>
        </authorList>
    </citation>
    <scope>NUCLEOTIDE SEQUENCE [LARGE SCALE GENOMIC DNA]</scope>
    <source>
        <strain evidence="11 12">DSM 14263</strain>
    </source>
</reference>
<organism evidence="11 12">
    <name type="scientific">Fulvimonas soli</name>
    <dbReference type="NCBI Taxonomy" id="155197"/>
    <lineage>
        <taxon>Bacteria</taxon>
        <taxon>Pseudomonadati</taxon>
        <taxon>Pseudomonadota</taxon>
        <taxon>Gammaproteobacteria</taxon>
        <taxon>Lysobacterales</taxon>
        <taxon>Rhodanobacteraceae</taxon>
        <taxon>Fulvimonas</taxon>
    </lineage>
</organism>
<dbReference type="GO" id="GO:0009244">
    <property type="term" value="P:lipopolysaccharide core region biosynthetic process"/>
    <property type="evidence" value="ECO:0007669"/>
    <property type="project" value="TreeGrafter"/>
</dbReference>
<evidence type="ECO:0000256" key="3">
    <source>
        <dbReference type="ARBA" id="ARBA00022519"/>
    </source>
</evidence>
<dbReference type="AlphaFoldDB" id="A0A316IGA6"/>
<feature type="domain" description="Phosphoethanolamine transferase N-terminal" evidence="10">
    <location>
        <begin position="64"/>
        <end position="213"/>
    </location>
</feature>
<protein>
    <submittedName>
        <fullName evidence="11">Phosphatidylethanolamine:Kdo2-lipid A phosphoethanolamine transferase</fullName>
    </submittedName>
</protein>
<feature type="transmembrane region" description="Helical" evidence="8">
    <location>
        <begin position="158"/>
        <end position="178"/>
    </location>
</feature>
<evidence type="ECO:0000256" key="4">
    <source>
        <dbReference type="ARBA" id="ARBA00022679"/>
    </source>
</evidence>
<comment type="subcellular location">
    <subcellularLocation>
        <location evidence="1">Cell inner membrane</location>
        <topology evidence="1">Multi-pass membrane protein</topology>
    </subcellularLocation>
</comment>
<dbReference type="InterPro" id="IPR017850">
    <property type="entry name" value="Alkaline_phosphatase_core_sf"/>
</dbReference>
<keyword evidence="6 8" id="KW-1133">Transmembrane helix</keyword>
<keyword evidence="7 8" id="KW-0472">Membrane</keyword>
<dbReference type="Proteomes" id="UP000245812">
    <property type="component" value="Unassembled WGS sequence"/>
</dbReference>
<evidence type="ECO:0000259" key="10">
    <source>
        <dbReference type="Pfam" id="PF08019"/>
    </source>
</evidence>
<keyword evidence="3" id="KW-0997">Cell inner membrane</keyword>
<dbReference type="Pfam" id="PF00884">
    <property type="entry name" value="Sulfatase"/>
    <property type="match status" value="1"/>
</dbReference>
<dbReference type="EMBL" id="QGHC01000003">
    <property type="protein sequence ID" value="PWK92059.1"/>
    <property type="molecule type" value="Genomic_DNA"/>
</dbReference>
<gene>
    <name evidence="11" type="ORF">C7456_103178</name>
</gene>
<evidence type="ECO:0000256" key="5">
    <source>
        <dbReference type="ARBA" id="ARBA00022692"/>
    </source>
</evidence>